<keyword evidence="3 8" id="KW-0813">Transport</keyword>
<evidence type="ECO:0000259" key="11">
    <source>
        <dbReference type="Pfam" id="PF01545"/>
    </source>
</evidence>
<evidence type="ECO:0000256" key="9">
    <source>
        <dbReference type="SAM" id="MobiDB-lite"/>
    </source>
</evidence>
<evidence type="ECO:0000256" key="1">
    <source>
        <dbReference type="ARBA" id="ARBA00004141"/>
    </source>
</evidence>
<dbReference type="PANTHER" id="PTHR45755:SF4">
    <property type="entry name" value="ZINC TRANSPORTER 7"/>
    <property type="match status" value="1"/>
</dbReference>
<feature type="compositionally biased region" description="Basic and acidic residues" evidence="9">
    <location>
        <begin position="685"/>
        <end position="694"/>
    </location>
</feature>
<feature type="domain" description="Cation efflux protein transmembrane" evidence="11">
    <location>
        <begin position="557"/>
        <end position="793"/>
    </location>
</feature>
<feature type="transmembrane region" description="Helical" evidence="10">
    <location>
        <begin position="333"/>
        <end position="353"/>
    </location>
</feature>
<evidence type="ECO:0000256" key="7">
    <source>
        <dbReference type="ARBA" id="ARBA00023136"/>
    </source>
</evidence>
<keyword evidence="5 10" id="KW-1133">Transmembrane helix</keyword>
<proteinExistence type="inferred from homology"/>
<dbReference type="InterPro" id="IPR045316">
    <property type="entry name" value="Msc2-like"/>
</dbReference>
<name>U1HMU9_ENDPU</name>
<feature type="region of interest" description="Disordered" evidence="9">
    <location>
        <begin position="13"/>
        <end position="69"/>
    </location>
</feature>
<feature type="compositionally biased region" description="Low complexity" evidence="9">
    <location>
        <begin position="26"/>
        <end position="35"/>
    </location>
</feature>
<dbReference type="FunFam" id="1.20.1510.10:FF:000014">
    <property type="entry name" value="Cation efflux protein/ zinc transporter"/>
    <property type="match status" value="1"/>
</dbReference>
<feature type="compositionally biased region" description="Basic and acidic residues" evidence="9">
    <location>
        <begin position="60"/>
        <end position="69"/>
    </location>
</feature>
<protein>
    <recommendedName>
        <fullName evidence="8">Zinc transporter</fullName>
    </recommendedName>
</protein>
<feature type="region of interest" description="Disordered" evidence="9">
    <location>
        <begin position="685"/>
        <end position="709"/>
    </location>
</feature>
<evidence type="ECO:0000256" key="2">
    <source>
        <dbReference type="ARBA" id="ARBA00008873"/>
    </source>
</evidence>
<sequence>MASGFTGPLISTVESSQHVHSHSRSQSHQCSSQRSARPFTLPRIPSERFDPGSINYDGRPPGHESRQKHGENGIINHVSFAANGSISAPSHQTNGRLTRLSKQEKAAAQDHQPEVTSLPHSYKLPRVEGKAQISAGGMDPNSRPRSYLRRVFFSSIVPLPYILLSYFNPRHTERFSTTTNSNLRESSISQISNDILISLMLTSCILLLLGTFEKCRGYNSPSYNAKPGLSVAGDTKKASTIGLDLWTVLRILRRAVGIAIPYIAALQLGGLAVSVLVLVSISSGLVPRNKEHFNLSHVHGWKNLLAQKTWTLAFSIFLCVTAIHYGSSSGLSATAGVLAVIVFTFFCSPPYLVEAPHESSLTSPPNSANFTPAVPFTPWNVAEPSYHLSVKIKTSPLIATAEETSLTLLSGALTAGAAGILYLFSEFSALTVESFAILLVVAMLTMWSLVTMETSMFQEALVPLATGLAAAILGNAMTLSKFDTLWQDAILGAMAYMAVQLDATRPQASLHTHPMSSEKHMQRRDRNISAPTKVLLQSTKRYSLLHGILADKDSRRIFYFMLLNLSFMLVQSTYGVLTGSLGLISDSIHMFFDCFALLVGLCAAVMSKWPPSVKYPYGYGKMDTLAGFGNGIFLMLISIEIIWEAIERLVEGSDVSRTMELLIVSSLGLGVNLVGIMAFEHGHAHGHGGHDHSHGGHSHSHASHAHDHSAPLALPAPSAAKSEQAHHHGGDNMYGIYLHIMADALGSVAVVISTLCVRYFGWSGFDPLASCAIAILIFASAVPLVFSSGKKLLLSLPSDVEYTLRDVLAGVSKIRGVVGYSAPKFWLDDIGKRDSEPGHEHHHHHPHENSHNHHHHHHHHHHLNEHQHAFEHSHSHHHDENNDHSHRSEHENQNQTVLGVIHIIASQHADLDDVRARVSDYLQSKHMDIVVQVERDGDIKCWCGGGQKAG</sequence>
<dbReference type="Proteomes" id="UP000019373">
    <property type="component" value="Unassembled WGS sequence"/>
</dbReference>
<evidence type="ECO:0000256" key="6">
    <source>
        <dbReference type="ARBA" id="ARBA00023065"/>
    </source>
</evidence>
<keyword evidence="4 10" id="KW-0812">Transmembrane</keyword>
<evidence type="ECO:0000256" key="8">
    <source>
        <dbReference type="RuleBase" id="RU369017"/>
    </source>
</evidence>
<dbReference type="Gene3D" id="1.20.1510.10">
    <property type="entry name" value="Cation efflux protein transmembrane domain"/>
    <property type="match status" value="1"/>
</dbReference>
<dbReference type="PANTHER" id="PTHR45755">
    <property type="match status" value="1"/>
</dbReference>
<dbReference type="NCBIfam" id="TIGR01297">
    <property type="entry name" value="CDF"/>
    <property type="match status" value="1"/>
</dbReference>
<feature type="transmembrane region" description="Helical" evidence="10">
    <location>
        <begin position="406"/>
        <end position="424"/>
    </location>
</feature>
<accession>U1HMU9</accession>
<keyword evidence="6 8" id="KW-0406">Ion transport</keyword>
<comment type="similarity">
    <text evidence="2 8">Belongs to the cation diffusion facilitator (CDF) transporter (TC 2.A.4) family. SLC30A subfamily.</text>
</comment>
<feature type="transmembrane region" description="Helical" evidence="10">
    <location>
        <begin position="147"/>
        <end position="167"/>
    </location>
</feature>
<feature type="transmembrane region" description="Helical" evidence="10">
    <location>
        <begin position="305"/>
        <end position="326"/>
    </location>
</feature>
<dbReference type="AlphaFoldDB" id="U1HMU9"/>
<keyword evidence="13" id="KW-1185">Reference proteome</keyword>
<feature type="transmembrane region" description="Helical" evidence="10">
    <location>
        <begin position="627"/>
        <end position="646"/>
    </location>
</feature>
<comment type="function">
    <text evidence="8">Functions as a zinc transporter.</text>
</comment>
<dbReference type="GO" id="GO:0031410">
    <property type="term" value="C:cytoplasmic vesicle"/>
    <property type="evidence" value="ECO:0007669"/>
    <property type="project" value="TreeGrafter"/>
</dbReference>
<feature type="transmembrane region" description="Helical" evidence="10">
    <location>
        <begin position="658"/>
        <end position="679"/>
    </location>
</feature>
<gene>
    <name evidence="12" type="ORF">EPUS_08783</name>
</gene>
<dbReference type="EMBL" id="KE721322">
    <property type="protein sequence ID" value="ERF70359.1"/>
    <property type="molecule type" value="Genomic_DNA"/>
</dbReference>
<dbReference type="GO" id="GO:0005789">
    <property type="term" value="C:endoplasmic reticulum membrane"/>
    <property type="evidence" value="ECO:0007669"/>
    <property type="project" value="UniProtKB-SubCell"/>
</dbReference>
<dbReference type="InterPro" id="IPR027469">
    <property type="entry name" value="Cation_efflux_TMD_sf"/>
</dbReference>
<keyword evidence="8" id="KW-0256">Endoplasmic reticulum</keyword>
<dbReference type="InterPro" id="IPR002524">
    <property type="entry name" value="Cation_efflux"/>
</dbReference>
<feature type="region of interest" description="Disordered" evidence="9">
    <location>
        <begin position="832"/>
        <end position="892"/>
    </location>
</feature>
<dbReference type="OrthoDB" id="78669at2759"/>
<dbReference type="InterPro" id="IPR058533">
    <property type="entry name" value="Cation_efflux_TM"/>
</dbReference>
<dbReference type="RefSeq" id="XP_007803990.1">
    <property type="nucleotide sequence ID" value="XM_007805799.1"/>
</dbReference>
<dbReference type="GO" id="GO:0005794">
    <property type="term" value="C:Golgi apparatus"/>
    <property type="evidence" value="ECO:0007669"/>
    <property type="project" value="TreeGrafter"/>
</dbReference>
<dbReference type="GO" id="GO:0006882">
    <property type="term" value="P:intracellular zinc ion homeostasis"/>
    <property type="evidence" value="ECO:0007669"/>
    <property type="project" value="InterPro"/>
</dbReference>
<feature type="compositionally biased region" description="Basic residues" evidence="9">
    <location>
        <begin position="840"/>
        <end position="863"/>
    </location>
</feature>
<comment type="subcellular location">
    <subcellularLocation>
        <location evidence="8">Endoplasmic reticulum membrane</location>
        <topology evidence="8">Multi-pass membrane protein</topology>
    </subcellularLocation>
    <subcellularLocation>
        <location evidence="1">Membrane</location>
        <topology evidence="1">Multi-pass membrane protein</topology>
    </subcellularLocation>
</comment>
<feature type="transmembrane region" description="Helical" evidence="10">
    <location>
        <begin position="187"/>
        <end position="209"/>
    </location>
</feature>
<feature type="transmembrane region" description="Helical" evidence="10">
    <location>
        <begin position="259"/>
        <end position="285"/>
    </location>
</feature>
<evidence type="ECO:0000256" key="3">
    <source>
        <dbReference type="ARBA" id="ARBA00022448"/>
    </source>
</evidence>
<evidence type="ECO:0000313" key="12">
    <source>
        <dbReference type="EMBL" id="ERF70359.1"/>
    </source>
</evidence>
<feature type="transmembrane region" description="Helical" evidence="10">
    <location>
        <begin position="431"/>
        <end position="450"/>
    </location>
</feature>
<evidence type="ECO:0000256" key="4">
    <source>
        <dbReference type="ARBA" id="ARBA00022692"/>
    </source>
</evidence>
<dbReference type="eggNOG" id="KOG1484">
    <property type="taxonomic scope" value="Eukaryota"/>
</dbReference>
<feature type="transmembrane region" description="Helical" evidence="10">
    <location>
        <begin position="557"/>
        <end position="576"/>
    </location>
</feature>
<evidence type="ECO:0000313" key="13">
    <source>
        <dbReference type="Proteomes" id="UP000019373"/>
    </source>
</evidence>
<feature type="transmembrane region" description="Helical" evidence="10">
    <location>
        <begin position="767"/>
        <end position="786"/>
    </location>
</feature>
<evidence type="ECO:0000256" key="5">
    <source>
        <dbReference type="ARBA" id="ARBA00022989"/>
    </source>
</evidence>
<organism evidence="12 13">
    <name type="scientific">Endocarpon pusillum (strain Z07020 / HMAS-L-300199)</name>
    <name type="common">Lichen-forming fungus</name>
    <dbReference type="NCBI Taxonomy" id="1263415"/>
    <lineage>
        <taxon>Eukaryota</taxon>
        <taxon>Fungi</taxon>
        <taxon>Dikarya</taxon>
        <taxon>Ascomycota</taxon>
        <taxon>Pezizomycotina</taxon>
        <taxon>Eurotiomycetes</taxon>
        <taxon>Chaetothyriomycetidae</taxon>
        <taxon>Verrucariales</taxon>
        <taxon>Verrucariaceae</taxon>
        <taxon>Endocarpon</taxon>
    </lineage>
</organism>
<dbReference type="GO" id="GO:1904257">
    <property type="term" value="P:zinc ion import into Golgi lumen"/>
    <property type="evidence" value="ECO:0007669"/>
    <property type="project" value="TreeGrafter"/>
</dbReference>
<dbReference type="GeneID" id="19243626"/>
<feature type="compositionally biased region" description="Basic and acidic residues" evidence="9">
    <location>
        <begin position="864"/>
        <end position="892"/>
    </location>
</feature>
<dbReference type="Pfam" id="PF01545">
    <property type="entry name" value="Cation_efflux"/>
    <property type="match status" value="1"/>
</dbReference>
<keyword evidence="7 10" id="KW-0472">Membrane</keyword>
<dbReference type="GO" id="GO:0005385">
    <property type="term" value="F:zinc ion transmembrane transporter activity"/>
    <property type="evidence" value="ECO:0007669"/>
    <property type="project" value="UniProtKB-UniRule"/>
</dbReference>
<dbReference type="SUPFAM" id="SSF161111">
    <property type="entry name" value="Cation efflux protein transmembrane domain-like"/>
    <property type="match status" value="1"/>
</dbReference>
<dbReference type="HOGENOM" id="CLU_013389_0_0_1"/>
<feature type="transmembrane region" description="Helical" evidence="10">
    <location>
        <begin position="456"/>
        <end position="477"/>
    </location>
</feature>
<feature type="transmembrane region" description="Helical" evidence="10">
    <location>
        <begin position="736"/>
        <end position="761"/>
    </location>
</feature>
<reference evidence="13" key="1">
    <citation type="journal article" date="2014" name="BMC Genomics">
        <title>Genome characteristics reveal the impact of lichenization on lichen-forming fungus Endocarpon pusillum Hedwig (Verrucariales, Ascomycota).</title>
        <authorList>
            <person name="Wang Y.-Y."/>
            <person name="Liu B."/>
            <person name="Zhang X.-Y."/>
            <person name="Zhou Q.-M."/>
            <person name="Zhang T."/>
            <person name="Li H."/>
            <person name="Yu Y.-F."/>
            <person name="Zhang X.-L."/>
            <person name="Hao X.-Y."/>
            <person name="Wang M."/>
            <person name="Wang L."/>
            <person name="Wei J.-C."/>
        </authorList>
    </citation>
    <scope>NUCLEOTIDE SEQUENCE [LARGE SCALE GENOMIC DNA]</scope>
    <source>
        <strain evidence="13">Z07020 / HMAS-L-300199</strain>
    </source>
</reference>
<evidence type="ECO:0000256" key="10">
    <source>
        <dbReference type="SAM" id="Phobius"/>
    </source>
</evidence>